<gene>
    <name evidence="3" type="ORF">VFPPC_14176</name>
</gene>
<organism evidence="3 4">
    <name type="scientific">Pochonia chlamydosporia 170</name>
    <dbReference type="NCBI Taxonomy" id="1380566"/>
    <lineage>
        <taxon>Eukaryota</taxon>
        <taxon>Fungi</taxon>
        <taxon>Dikarya</taxon>
        <taxon>Ascomycota</taxon>
        <taxon>Pezizomycotina</taxon>
        <taxon>Sordariomycetes</taxon>
        <taxon>Hypocreomycetidae</taxon>
        <taxon>Hypocreales</taxon>
        <taxon>Clavicipitaceae</taxon>
        <taxon>Pochonia</taxon>
    </lineage>
</organism>
<comment type="caution">
    <text evidence="3">The sequence shown here is derived from an EMBL/GenBank/DDBJ whole genome shotgun (WGS) entry which is preliminary data.</text>
</comment>
<name>A0A179FA33_METCM</name>
<feature type="compositionally biased region" description="Basic and acidic residues" evidence="1">
    <location>
        <begin position="122"/>
        <end position="142"/>
    </location>
</feature>
<accession>A0A179FA33</accession>
<evidence type="ECO:0000313" key="4">
    <source>
        <dbReference type="Proteomes" id="UP000078397"/>
    </source>
</evidence>
<feature type="region of interest" description="Disordered" evidence="1">
    <location>
        <begin position="114"/>
        <end position="145"/>
    </location>
</feature>
<protein>
    <submittedName>
        <fullName evidence="3">Uncharacterized protein</fullName>
    </submittedName>
</protein>
<dbReference type="EMBL" id="LSBJ02000007">
    <property type="protein sequence ID" value="OAQ62141.1"/>
    <property type="molecule type" value="Genomic_DNA"/>
</dbReference>
<dbReference type="Proteomes" id="UP000078397">
    <property type="component" value="Unassembled WGS sequence"/>
</dbReference>
<keyword evidence="4" id="KW-1185">Reference proteome</keyword>
<keyword evidence="2" id="KW-0732">Signal</keyword>
<feature type="signal peptide" evidence="2">
    <location>
        <begin position="1"/>
        <end position="19"/>
    </location>
</feature>
<dbReference type="KEGG" id="pchm:VFPPC_14176"/>
<evidence type="ECO:0000256" key="1">
    <source>
        <dbReference type="SAM" id="MobiDB-lite"/>
    </source>
</evidence>
<reference evidence="3 4" key="1">
    <citation type="journal article" date="2016" name="PLoS Pathog.">
        <title>Biosynthesis of antibiotic leucinostatins in bio-control fungus Purpureocillium lilacinum and their inhibition on phytophthora revealed by genome mining.</title>
        <authorList>
            <person name="Wang G."/>
            <person name="Liu Z."/>
            <person name="Lin R."/>
            <person name="Li E."/>
            <person name="Mao Z."/>
            <person name="Ling J."/>
            <person name="Yang Y."/>
            <person name="Yin W.B."/>
            <person name="Xie B."/>
        </authorList>
    </citation>
    <scope>NUCLEOTIDE SEQUENCE [LARGE SCALE GENOMIC DNA]</scope>
    <source>
        <strain evidence="3">170</strain>
    </source>
</reference>
<evidence type="ECO:0000256" key="2">
    <source>
        <dbReference type="SAM" id="SignalP"/>
    </source>
</evidence>
<evidence type="ECO:0000313" key="3">
    <source>
        <dbReference type="EMBL" id="OAQ62141.1"/>
    </source>
</evidence>
<sequence length="181" mass="20014">MRPILLLAPVLALAAPSIAPTAQHPRDVDASINATVDPGHAESQNAGDEVNRNYERQNGEYTATTTEAPWEERMAGVKSKCEESKSCGGICKELNPGRCGKKVRAVDTSIKATVDPGQSRNAGDEVNHNYERQSDPYGKDRPIASTAPWEERVEGWKKQCEQYKLCTGMCKEFNPERCKDY</sequence>
<feature type="chain" id="PRO_5008101482" evidence="2">
    <location>
        <begin position="20"/>
        <end position="181"/>
    </location>
</feature>
<feature type="region of interest" description="Disordered" evidence="1">
    <location>
        <begin position="32"/>
        <end position="54"/>
    </location>
</feature>
<dbReference type="AlphaFoldDB" id="A0A179FA33"/>
<proteinExistence type="predicted"/>
<dbReference type="GeneID" id="28855940"/>
<dbReference type="RefSeq" id="XP_018139845.1">
    <property type="nucleotide sequence ID" value="XM_018291946.1"/>
</dbReference>